<feature type="transmembrane region" description="Helical" evidence="1">
    <location>
        <begin position="6"/>
        <end position="23"/>
    </location>
</feature>
<evidence type="ECO:0000313" key="2">
    <source>
        <dbReference type="EMBL" id="QHT29744.1"/>
    </source>
</evidence>
<proteinExistence type="predicted"/>
<dbReference type="Gene3D" id="2.60.120.200">
    <property type="match status" value="1"/>
</dbReference>
<dbReference type="SUPFAM" id="SSF49899">
    <property type="entry name" value="Concanavalin A-like lectins/glucanases"/>
    <property type="match status" value="1"/>
</dbReference>
<accession>A0A6C0EKN7</accession>
<sequence>MNWFIVLGVVIVILGIYLLYLYFQNYTTVAANLVNLNNANPSVAITNNPNSYQYSVGAWVYVNSWNNNVTKPILAIPGQFNLYLDTTSPTLYFDISQNCAGGSATPSPPMIVTDNFPLQRWTYITVVVDNYFVDMYVDGKLLQSMKLNCMQSVPSTTTASIYLGGSPTIINDVMMTKVYRWSYVLAPQDVWKNYIGGNGVSTSFSSYGMAVDIIKNNQIQNQFRIF</sequence>
<evidence type="ECO:0000256" key="1">
    <source>
        <dbReference type="SAM" id="Phobius"/>
    </source>
</evidence>
<name>A0A6C0EKN7_9ZZZZ</name>
<dbReference type="InterPro" id="IPR013320">
    <property type="entry name" value="ConA-like_dom_sf"/>
</dbReference>
<keyword evidence="1" id="KW-0812">Transmembrane</keyword>
<organism evidence="2">
    <name type="scientific">viral metagenome</name>
    <dbReference type="NCBI Taxonomy" id="1070528"/>
    <lineage>
        <taxon>unclassified sequences</taxon>
        <taxon>metagenomes</taxon>
        <taxon>organismal metagenomes</taxon>
    </lineage>
</organism>
<keyword evidence="1" id="KW-0472">Membrane</keyword>
<keyword evidence="1" id="KW-1133">Transmembrane helix</keyword>
<dbReference type="AlphaFoldDB" id="A0A6C0EKN7"/>
<dbReference type="EMBL" id="MN738881">
    <property type="protein sequence ID" value="QHT29744.1"/>
    <property type="molecule type" value="Genomic_DNA"/>
</dbReference>
<dbReference type="Pfam" id="PF13385">
    <property type="entry name" value="Laminin_G_3"/>
    <property type="match status" value="1"/>
</dbReference>
<reference evidence="2" key="1">
    <citation type="journal article" date="2020" name="Nature">
        <title>Giant virus diversity and host interactions through global metagenomics.</title>
        <authorList>
            <person name="Schulz F."/>
            <person name="Roux S."/>
            <person name="Paez-Espino D."/>
            <person name="Jungbluth S."/>
            <person name="Walsh D.A."/>
            <person name="Denef V.J."/>
            <person name="McMahon K.D."/>
            <person name="Konstantinidis K.T."/>
            <person name="Eloe-Fadrosh E.A."/>
            <person name="Kyrpides N.C."/>
            <person name="Woyke T."/>
        </authorList>
    </citation>
    <scope>NUCLEOTIDE SEQUENCE</scope>
    <source>
        <strain evidence="2">GVMAG-M-3300009068-24</strain>
    </source>
</reference>
<evidence type="ECO:0008006" key="3">
    <source>
        <dbReference type="Google" id="ProtNLM"/>
    </source>
</evidence>
<protein>
    <recommendedName>
        <fullName evidence="3">Lectin/glucanase superfamily protein</fullName>
    </recommendedName>
</protein>